<dbReference type="GO" id="GO:0004252">
    <property type="term" value="F:serine-type endopeptidase activity"/>
    <property type="evidence" value="ECO:0007669"/>
    <property type="project" value="InterPro"/>
</dbReference>
<dbReference type="Gene3D" id="1.10.10.10">
    <property type="entry name" value="Winged helix-like DNA-binding domain superfamily/Winged helix DNA-binding domain"/>
    <property type="match status" value="1"/>
</dbReference>
<reference evidence="2 3" key="1">
    <citation type="submission" date="2020-02" db="EMBL/GenBank/DDBJ databases">
        <title>Paenibacillus sp. nov., isolated from rhizosphere soil of tomato.</title>
        <authorList>
            <person name="Weon H.-Y."/>
            <person name="Lee S.A."/>
        </authorList>
    </citation>
    <scope>NUCLEOTIDE SEQUENCE [LARGE SCALE GENOMIC DNA]</scope>
    <source>
        <strain evidence="2 3">14171R-81</strain>
    </source>
</reference>
<dbReference type="Pfam" id="PF01726">
    <property type="entry name" value="LexA_DNA_bind"/>
    <property type="match status" value="1"/>
</dbReference>
<dbReference type="Proteomes" id="UP000479114">
    <property type="component" value="Chromosome"/>
</dbReference>
<proteinExistence type="predicted"/>
<dbReference type="GO" id="GO:0006508">
    <property type="term" value="P:proteolysis"/>
    <property type="evidence" value="ECO:0007669"/>
    <property type="project" value="InterPro"/>
</dbReference>
<dbReference type="KEGG" id="prz:GZH47_21820"/>
<evidence type="ECO:0000259" key="1">
    <source>
        <dbReference type="Pfam" id="PF01726"/>
    </source>
</evidence>
<protein>
    <submittedName>
        <fullName evidence="2">Transcriptional regulator</fullName>
    </submittedName>
</protein>
<keyword evidence="3" id="KW-1185">Reference proteome</keyword>
<dbReference type="InterPro" id="IPR006199">
    <property type="entry name" value="LexA_DNA-bd_dom"/>
</dbReference>
<organism evidence="2 3">
    <name type="scientific">Paenibacillus rhizovicinus</name>
    <dbReference type="NCBI Taxonomy" id="2704463"/>
    <lineage>
        <taxon>Bacteria</taxon>
        <taxon>Bacillati</taxon>
        <taxon>Bacillota</taxon>
        <taxon>Bacilli</taxon>
        <taxon>Bacillales</taxon>
        <taxon>Paenibacillaceae</taxon>
        <taxon>Paenibacillus</taxon>
    </lineage>
</organism>
<gene>
    <name evidence="2" type="ORF">GZH47_21820</name>
</gene>
<sequence length="90" mass="10469">MRISQKNLEIACSILNYTAKNGMPPTVDEIRNFVGLRSHSSIYAHLKRLQEEGIIDWDAGGARTLKVVQTDYVVREYERFVEEKSDYLYK</sequence>
<dbReference type="EMBL" id="CP048286">
    <property type="protein sequence ID" value="QHW33159.1"/>
    <property type="molecule type" value="Genomic_DNA"/>
</dbReference>
<accession>A0A6C0P3V3</accession>
<feature type="domain" description="LexA repressor DNA-binding" evidence="1">
    <location>
        <begin position="9"/>
        <end position="64"/>
    </location>
</feature>
<name>A0A6C0P3V3_9BACL</name>
<evidence type="ECO:0000313" key="2">
    <source>
        <dbReference type="EMBL" id="QHW33159.1"/>
    </source>
</evidence>
<dbReference type="RefSeq" id="WP_162643136.1">
    <property type="nucleotide sequence ID" value="NZ_CP048286.1"/>
</dbReference>
<dbReference type="AlphaFoldDB" id="A0A6C0P3V3"/>
<dbReference type="InterPro" id="IPR036388">
    <property type="entry name" value="WH-like_DNA-bd_sf"/>
</dbReference>
<dbReference type="SUPFAM" id="SSF46785">
    <property type="entry name" value="Winged helix' DNA-binding domain"/>
    <property type="match status" value="1"/>
</dbReference>
<evidence type="ECO:0000313" key="3">
    <source>
        <dbReference type="Proteomes" id="UP000479114"/>
    </source>
</evidence>
<dbReference type="InterPro" id="IPR036390">
    <property type="entry name" value="WH_DNA-bd_sf"/>
</dbReference>